<dbReference type="InterPro" id="IPR047871">
    <property type="entry name" value="K_chnl_Slo-like"/>
</dbReference>
<evidence type="ECO:0000256" key="11">
    <source>
        <dbReference type="SAM" id="Phobius"/>
    </source>
</evidence>
<keyword evidence="10" id="KW-0407">Ion channel</keyword>
<dbReference type="SUPFAM" id="SSF81324">
    <property type="entry name" value="Voltage-gated potassium channels"/>
    <property type="match status" value="1"/>
</dbReference>
<reference evidence="13" key="1">
    <citation type="submission" date="2013-08" db="EMBL/GenBank/DDBJ databases">
        <authorList>
            <person name="Mendez C."/>
            <person name="Richter M."/>
            <person name="Ferrer M."/>
            <person name="Sanchez J."/>
        </authorList>
    </citation>
    <scope>NUCLEOTIDE SEQUENCE</scope>
</reference>
<evidence type="ECO:0000313" key="13">
    <source>
        <dbReference type="EMBL" id="EQD37050.1"/>
    </source>
</evidence>
<dbReference type="PANTHER" id="PTHR10027">
    <property type="entry name" value="CALCIUM-ACTIVATED POTASSIUM CHANNEL ALPHA CHAIN"/>
    <property type="match status" value="1"/>
</dbReference>
<evidence type="ECO:0000259" key="12">
    <source>
        <dbReference type="Pfam" id="PF07885"/>
    </source>
</evidence>
<keyword evidence="8" id="KW-0406">Ion transport</keyword>
<evidence type="ECO:0000256" key="7">
    <source>
        <dbReference type="ARBA" id="ARBA00022989"/>
    </source>
</evidence>
<dbReference type="Gene3D" id="1.10.287.70">
    <property type="match status" value="1"/>
</dbReference>
<keyword evidence="4 11" id="KW-0812">Transmembrane</keyword>
<evidence type="ECO:0000256" key="2">
    <source>
        <dbReference type="ARBA" id="ARBA00022448"/>
    </source>
</evidence>
<protein>
    <submittedName>
        <fullName evidence="13">Membrane protein containing Ion transport 2 domain protein</fullName>
    </submittedName>
</protein>
<evidence type="ECO:0000256" key="8">
    <source>
        <dbReference type="ARBA" id="ARBA00023065"/>
    </source>
</evidence>
<keyword evidence="5" id="KW-0631">Potassium channel</keyword>
<feature type="transmembrane region" description="Helical" evidence="11">
    <location>
        <begin position="72"/>
        <end position="96"/>
    </location>
</feature>
<evidence type="ECO:0000256" key="1">
    <source>
        <dbReference type="ARBA" id="ARBA00004141"/>
    </source>
</evidence>
<keyword evidence="2" id="KW-0813">Transport</keyword>
<feature type="transmembrane region" description="Helical" evidence="11">
    <location>
        <begin position="48"/>
        <end position="65"/>
    </location>
</feature>
<comment type="subcellular location">
    <subcellularLocation>
        <location evidence="1">Membrane</location>
        <topology evidence="1">Multi-pass membrane protein</topology>
    </subcellularLocation>
</comment>
<keyword evidence="7 11" id="KW-1133">Transmembrane helix</keyword>
<dbReference type="GO" id="GO:0005267">
    <property type="term" value="F:potassium channel activity"/>
    <property type="evidence" value="ECO:0007669"/>
    <property type="project" value="UniProtKB-KW"/>
</dbReference>
<gene>
    <name evidence="13" type="ORF">B2A_11896</name>
</gene>
<accession>T1A5C3</accession>
<evidence type="ECO:0000256" key="6">
    <source>
        <dbReference type="ARBA" id="ARBA00022958"/>
    </source>
</evidence>
<dbReference type="Pfam" id="PF07885">
    <property type="entry name" value="Ion_trans_2"/>
    <property type="match status" value="1"/>
</dbReference>
<keyword evidence="6" id="KW-0630">Potassium</keyword>
<organism evidence="13">
    <name type="scientific">mine drainage metagenome</name>
    <dbReference type="NCBI Taxonomy" id="410659"/>
    <lineage>
        <taxon>unclassified sequences</taxon>
        <taxon>metagenomes</taxon>
        <taxon>ecological metagenomes</taxon>
    </lineage>
</organism>
<evidence type="ECO:0000256" key="4">
    <source>
        <dbReference type="ARBA" id="ARBA00022692"/>
    </source>
</evidence>
<evidence type="ECO:0000256" key="10">
    <source>
        <dbReference type="ARBA" id="ARBA00023303"/>
    </source>
</evidence>
<keyword evidence="9 11" id="KW-0472">Membrane</keyword>
<reference evidence="13" key="2">
    <citation type="journal article" date="2014" name="ISME J.">
        <title>Microbial stratification in low pH oxic and suboxic macroscopic growths along an acid mine drainage.</title>
        <authorList>
            <person name="Mendez-Garcia C."/>
            <person name="Mesa V."/>
            <person name="Sprenger R.R."/>
            <person name="Richter M."/>
            <person name="Diez M.S."/>
            <person name="Solano J."/>
            <person name="Bargiela R."/>
            <person name="Golyshina O.V."/>
            <person name="Manteca A."/>
            <person name="Ramos J.L."/>
            <person name="Gallego J.R."/>
            <person name="Llorente I."/>
            <person name="Martins Dos Santos V.A."/>
            <person name="Jensen O.N."/>
            <person name="Pelaez A.I."/>
            <person name="Sanchez J."/>
            <person name="Ferrer M."/>
        </authorList>
    </citation>
    <scope>NUCLEOTIDE SEQUENCE</scope>
</reference>
<name>T1A5C3_9ZZZZ</name>
<comment type="caution">
    <text evidence="13">The sequence shown here is derived from an EMBL/GenBank/DDBJ whole genome shotgun (WGS) entry which is preliminary data.</text>
</comment>
<proteinExistence type="predicted"/>
<sequence length="107" mass="11819">MRSPRIAYAALLIRRIWKFLAGYVSVYLVAVFGFWYLEDGRVDLLNSFYWAMVTIATVGYGDIVPTNSGAKIFTIGIIASTVFLSAYLILAILTVVTEESQARALGS</sequence>
<dbReference type="EMBL" id="AUZZ01008597">
    <property type="protein sequence ID" value="EQD37050.1"/>
    <property type="molecule type" value="Genomic_DNA"/>
</dbReference>
<feature type="non-terminal residue" evidence="13">
    <location>
        <position position="107"/>
    </location>
</feature>
<evidence type="ECO:0000256" key="9">
    <source>
        <dbReference type="ARBA" id="ARBA00023136"/>
    </source>
</evidence>
<dbReference type="GO" id="GO:0016020">
    <property type="term" value="C:membrane"/>
    <property type="evidence" value="ECO:0007669"/>
    <property type="project" value="UniProtKB-SubCell"/>
</dbReference>
<dbReference type="AlphaFoldDB" id="T1A5C3"/>
<dbReference type="PANTHER" id="PTHR10027:SF10">
    <property type="entry name" value="SLOWPOKE 2, ISOFORM D"/>
    <property type="match status" value="1"/>
</dbReference>
<evidence type="ECO:0000256" key="5">
    <source>
        <dbReference type="ARBA" id="ARBA00022826"/>
    </source>
</evidence>
<keyword evidence="3" id="KW-0633">Potassium transport</keyword>
<feature type="transmembrane region" description="Helical" evidence="11">
    <location>
        <begin position="16"/>
        <end position="36"/>
    </location>
</feature>
<evidence type="ECO:0000256" key="3">
    <source>
        <dbReference type="ARBA" id="ARBA00022538"/>
    </source>
</evidence>
<feature type="domain" description="Potassium channel" evidence="12">
    <location>
        <begin position="25"/>
        <end position="97"/>
    </location>
</feature>
<dbReference type="InterPro" id="IPR013099">
    <property type="entry name" value="K_chnl_dom"/>
</dbReference>